<name>A0ABD3KNF1_EUCGL</name>
<dbReference type="AlphaFoldDB" id="A0ABD3KNF1"/>
<gene>
    <name evidence="2" type="ORF">ACJRO7_016938</name>
</gene>
<dbReference type="PROSITE" id="PS51747">
    <property type="entry name" value="CYT_DCMP_DEAMINASES_2"/>
    <property type="match status" value="1"/>
</dbReference>
<dbReference type="SUPFAM" id="SSF53927">
    <property type="entry name" value="Cytidine deaminase-like"/>
    <property type="match status" value="1"/>
</dbReference>
<dbReference type="EMBL" id="JBJKBG010000004">
    <property type="protein sequence ID" value="KAL3741380.1"/>
    <property type="molecule type" value="Genomic_DNA"/>
</dbReference>
<dbReference type="InterPro" id="IPR016193">
    <property type="entry name" value="Cytidine_deaminase-like"/>
</dbReference>
<keyword evidence="3" id="KW-1185">Reference proteome</keyword>
<feature type="domain" description="CMP/dCMP-type deaminase" evidence="1">
    <location>
        <begin position="8"/>
        <end position="120"/>
    </location>
</feature>
<evidence type="ECO:0000313" key="2">
    <source>
        <dbReference type="EMBL" id="KAL3741380.1"/>
    </source>
</evidence>
<dbReference type="Pfam" id="PF00383">
    <property type="entry name" value="dCMP_cyt_deam_1"/>
    <property type="match status" value="1"/>
</dbReference>
<dbReference type="Proteomes" id="UP001634007">
    <property type="component" value="Unassembled WGS sequence"/>
</dbReference>
<protein>
    <recommendedName>
        <fullName evidence="1">CMP/dCMP-type deaminase domain-containing protein</fullName>
    </recommendedName>
</protein>
<evidence type="ECO:0000313" key="3">
    <source>
        <dbReference type="Proteomes" id="UP001634007"/>
    </source>
</evidence>
<sequence>MAVHVGLHDDNFYTRRCVELARMAIGCTSPNPMVGYVIVKDGKIVGEGFNPKAGQPHAEVFALRDARDLAENATAYVSLERKGVVGIIDPNPIVASKGVDRLRAAGIVVTAGVEEALCKKLNEAYTHQMLTGKTLLALRYSISLNGQVSDHLGEGAIDSGGYYSKLPQEYDAVILSSTYLHDKPSLPTSQEPSAKQPLRIAIARSSNATLEVPGLTTGSEVESKASLVGVETVISDQITVNAILDYCTRPGLCSVLLDYTGNTDDLEELVKESFEQNMLQKIAVEILPLWCGRDDRNARFPLNTEEVSKMKSLQPKIYNQSTILEGHL</sequence>
<dbReference type="Gene3D" id="3.40.140.10">
    <property type="entry name" value="Cytidine Deaminase, domain 2"/>
    <property type="match status" value="1"/>
</dbReference>
<evidence type="ECO:0000259" key="1">
    <source>
        <dbReference type="PROSITE" id="PS51747"/>
    </source>
</evidence>
<dbReference type="InterPro" id="IPR024072">
    <property type="entry name" value="DHFR-like_dom_sf"/>
</dbReference>
<reference evidence="2 3" key="1">
    <citation type="submission" date="2024-11" db="EMBL/GenBank/DDBJ databases">
        <title>Chromosome-level genome assembly of Eucalyptus globulus Labill. provides insights into its genome evolution.</title>
        <authorList>
            <person name="Li X."/>
        </authorList>
    </citation>
    <scope>NUCLEOTIDE SEQUENCE [LARGE SCALE GENOMIC DNA]</scope>
    <source>
        <strain evidence="2">CL2024</strain>
        <tissue evidence="2">Fresh tender leaves</tissue>
    </source>
</reference>
<organism evidence="2 3">
    <name type="scientific">Eucalyptus globulus</name>
    <name type="common">Tasmanian blue gum</name>
    <dbReference type="NCBI Taxonomy" id="34317"/>
    <lineage>
        <taxon>Eukaryota</taxon>
        <taxon>Viridiplantae</taxon>
        <taxon>Streptophyta</taxon>
        <taxon>Embryophyta</taxon>
        <taxon>Tracheophyta</taxon>
        <taxon>Spermatophyta</taxon>
        <taxon>Magnoliopsida</taxon>
        <taxon>eudicotyledons</taxon>
        <taxon>Gunneridae</taxon>
        <taxon>Pentapetalae</taxon>
        <taxon>rosids</taxon>
        <taxon>malvids</taxon>
        <taxon>Myrtales</taxon>
        <taxon>Myrtaceae</taxon>
        <taxon>Myrtoideae</taxon>
        <taxon>Eucalypteae</taxon>
        <taxon>Eucalyptus</taxon>
    </lineage>
</organism>
<accession>A0ABD3KNF1</accession>
<dbReference type="CDD" id="cd01284">
    <property type="entry name" value="Riboflavin_deaminase-reductase"/>
    <property type="match status" value="1"/>
</dbReference>
<dbReference type="InterPro" id="IPR002125">
    <property type="entry name" value="CMP_dCMP_dom"/>
</dbReference>
<comment type="caution">
    <text evidence="2">The sequence shown here is derived from an EMBL/GenBank/DDBJ whole genome shotgun (WGS) entry which is preliminary data.</text>
</comment>
<dbReference type="SUPFAM" id="SSF53597">
    <property type="entry name" value="Dihydrofolate reductase-like"/>
    <property type="match status" value="1"/>
</dbReference>
<dbReference type="Gene3D" id="3.40.430.10">
    <property type="entry name" value="Dihydrofolate Reductase, subunit A"/>
    <property type="match status" value="1"/>
</dbReference>
<proteinExistence type="predicted"/>